<dbReference type="Gene3D" id="1.10.10.10">
    <property type="entry name" value="Winged helix-like DNA-binding domain superfamily/Winged helix DNA-binding domain"/>
    <property type="match status" value="1"/>
</dbReference>
<evidence type="ECO:0000256" key="1">
    <source>
        <dbReference type="ARBA" id="ARBA00002486"/>
    </source>
</evidence>
<dbReference type="Pfam" id="PF13412">
    <property type="entry name" value="HTH_24"/>
    <property type="match status" value="1"/>
</dbReference>
<dbReference type="EMBL" id="CP095075">
    <property type="protein sequence ID" value="UOR11433.1"/>
    <property type="molecule type" value="Genomic_DNA"/>
</dbReference>
<evidence type="ECO:0000313" key="5">
    <source>
        <dbReference type="Proteomes" id="UP000830326"/>
    </source>
</evidence>
<organism evidence="4 5">
    <name type="scientific">Halobacillus amylolyticus</name>
    <dbReference type="NCBI Taxonomy" id="2932259"/>
    <lineage>
        <taxon>Bacteria</taxon>
        <taxon>Bacillati</taxon>
        <taxon>Bacillota</taxon>
        <taxon>Bacilli</taxon>
        <taxon>Bacillales</taxon>
        <taxon>Bacillaceae</taxon>
        <taxon>Halobacillus</taxon>
    </lineage>
</organism>
<name>A0ABY4HAW9_9BACI</name>
<reference evidence="4" key="1">
    <citation type="submission" date="2022-04" db="EMBL/GenBank/DDBJ databases">
        <title>Halobacillus sp. isolated from saltern.</title>
        <authorList>
            <person name="Won M."/>
            <person name="Lee C.-M."/>
            <person name="Woen H.-Y."/>
            <person name="Kwon S.-W."/>
        </authorList>
    </citation>
    <scope>NUCLEOTIDE SEQUENCE</scope>
    <source>
        <strain evidence="4">SSHM10-5</strain>
    </source>
</reference>
<dbReference type="PROSITE" id="PS01125">
    <property type="entry name" value="ROK"/>
    <property type="match status" value="1"/>
</dbReference>
<dbReference type="InterPro" id="IPR043129">
    <property type="entry name" value="ATPase_NBD"/>
</dbReference>
<dbReference type="SUPFAM" id="SSF53067">
    <property type="entry name" value="Actin-like ATPase domain"/>
    <property type="match status" value="1"/>
</dbReference>
<comment type="function">
    <text evidence="1">Transcriptional repressor of xylose-utilizing enzymes.</text>
</comment>
<comment type="similarity">
    <text evidence="2">Belongs to the ROK (NagC/XylR) family.</text>
</comment>
<protein>
    <submittedName>
        <fullName evidence="4">ROK family protein</fullName>
    </submittedName>
</protein>
<evidence type="ECO:0000256" key="3">
    <source>
        <dbReference type="ARBA" id="ARBA00022629"/>
    </source>
</evidence>
<dbReference type="RefSeq" id="WP_245031384.1">
    <property type="nucleotide sequence ID" value="NZ_CP095075.1"/>
</dbReference>
<evidence type="ECO:0000313" key="4">
    <source>
        <dbReference type="EMBL" id="UOR11433.1"/>
    </source>
</evidence>
<dbReference type="InterPro" id="IPR036390">
    <property type="entry name" value="WH_DNA-bd_sf"/>
</dbReference>
<dbReference type="PANTHER" id="PTHR18964">
    <property type="entry name" value="ROK (REPRESSOR, ORF, KINASE) FAMILY"/>
    <property type="match status" value="1"/>
</dbReference>
<evidence type="ECO:0000256" key="2">
    <source>
        <dbReference type="ARBA" id="ARBA00006479"/>
    </source>
</evidence>
<dbReference type="InterPro" id="IPR000600">
    <property type="entry name" value="ROK"/>
</dbReference>
<gene>
    <name evidence="4" type="ORF">MUO15_17835</name>
</gene>
<dbReference type="SUPFAM" id="SSF46785">
    <property type="entry name" value="Winged helix' DNA-binding domain"/>
    <property type="match status" value="1"/>
</dbReference>
<sequence>MKVNDDMENRTWNQFTIKNGNKSLVLETIIKHSPISRAEIANKTGLNKGTVSSQVIELLDEELIYEKGPGESSGGRRPVMLLFNQKAGYSIGIDIGVNYILGILTDLEGDICGENSLPLLNSDFDNIIDKLFGIIDSLISYVPASRYSIVGIGIGVPGSVSKFGNILLAPNLGWKEVNLKSLMEAKYDCPVIVENEANAGAYGEKVFGSGINENDIVYVSVGVGIGVGLILNDQLYRGTNGFAGEMGHMTIEVNGTKCRCGNVGCWELYASEQALKSYSQQLGISSELDELDTMILLAEEGCETAIQAFQTLGEYLGVGIINIVNSFNPKQVIIGNRIAKAKKWMEQPLRTKAKNNSLWFQQNDLKIDFSKLTTHSAALGVAAFAFEGFLKSNIPSTLPVSSS</sequence>
<dbReference type="InterPro" id="IPR036388">
    <property type="entry name" value="WH-like_DNA-bd_sf"/>
</dbReference>
<accession>A0ABY4HAW9</accession>
<proteinExistence type="inferred from homology"/>
<keyword evidence="3" id="KW-0119">Carbohydrate metabolism</keyword>
<keyword evidence="5" id="KW-1185">Reference proteome</keyword>
<dbReference type="InterPro" id="IPR049874">
    <property type="entry name" value="ROK_cs"/>
</dbReference>
<keyword evidence="3" id="KW-0859">Xylose metabolism</keyword>
<dbReference type="CDD" id="cd24076">
    <property type="entry name" value="ASKHA_ATPase_ROK_BsXylR-like"/>
    <property type="match status" value="1"/>
</dbReference>
<dbReference type="Gene3D" id="3.30.420.40">
    <property type="match status" value="2"/>
</dbReference>
<dbReference type="Proteomes" id="UP000830326">
    <property type="component" value="Chromosome"/>
</dbReference>
<dbReference type="Pfam" id="PF00480">
    <property type="entry name" value="ROK"/>
    <property type="match status" value="1"/>
</dbReference>
<dbReference type="PANTHER" id="PTHR18964:SF149">
    <property type="entry name" value="BIFUNCTIONAL UDP-N-ACETYLGLUCOSAMINE 2-EPIMERASE_N-ACETYLMANNOSAMINE KINASE"/>
    <property type="match status" value="1"/>
</dbReference>